<dbReference type="GO" id="GO:0008374">
    <property type="term" value="F:O-acyltransferase activity"/>
    <property type="evidence" value="ECO:0007669"/>
    <property type="project" value="InterPro"/>
</dbReference>
<dbReference type="Pfam" id="PF02450">
    <property type="entry name" value="LCAT"/>
    <property type="match status" value="1"/>
</dbReference>
<dbReference type="EMBL" id="CAJNJA010007076">
    <property type="protein sequence ID" value="CAE7219895.1"/>
    <property type="molecule type" value="Genomic_DNA"/>
</dbReference>
<evidence type="ECO:0000313" key="2">
    <source>
        <dbReference type="Proteomes" id="UP000601435"/>
    </source>
</evidence>
<dbReference type="InterPro" id="IPR029058">
    <property type="entry name" value="AB_hydrolase_fold"/>
</dbReference>
<proteinExistence type="predicted"/>
<comment type="caution">
    <text evidence="1">The sequence shown here is derived from an EMBL/GenBank/DDBJ whole genome shotgun (WGS) entry which is preliminary data.</text>
</comment>
<dbReference type="Proteomes" id="UP000601435">
    <property type="component" value="Unassembled WGS sequence"/>
</dbReference>
<dbReference type="InterPro" id="IPR003386">
    <property type="entry name" value="LACT/PDAT_acylTrfase"/>
</dbReference>
<evidence type="ECO:0000313" key="1">
    <source>
        <dbReference type="EMBL" id="CAE7219895.1"/>
    </source>
</evidence>
<organism evidence="1 2">
    <name type="scientific">Symbiodinium necroappetens</name>
    <dbReference type="NCBI Taxonomy" id="1628268"/>
    <lineage>
        <taxon>Eukaryota</taxon>
        <taxon>Sar</taxon>
        <taxon>Alveolata</taxon>
        <taxon>Dinophyceae</taxon>
        <taxon>Suessiales</taxon>
        <taxon>Symbiodiniaceae</taxon>
        <taxon>Symbiodinium</taxon>
    </lineage>
</organism>
<dbReference type="GO" id="GO:0006629">
    <property type="term" value="P:lipid metabolic process"/>
    <property type="evidence" value="ECO:0007669"/>
    <property type="project" value="InterPro"/>
</dbReference>
<gene>
    <name evidence="1" type="primary">PLA2G15</name>
    <name evidence="1" type="ORF">SNEC2469_LOCUS2745</name>
</gene>
<dbReference type="PANTHER" id="PTHR11440">
    <property type="entry name" value="LECITHIN-CHOLESTEROL ACYLTRANSFERASE-RELATED"/>
    <property type="match status" value="1"/>
</dbReference>
<dbReference type="OrthoDB" id="190846at2759"/>
<dbReference type="Gene3D" id="3.40.50.1820">
    <property type="entry name" value="alpha/beta hydrolase"/>
    <property type="match status" value="1"/>
</dbReference>
<sequence length="877" mass="96399">MAYRRASLSWLCWCQRPRNLDREAWTHTQAVADGAHPCADPSHSCLPPIVFIPGFAGSLLDASVSRDRAANPMCSLSGTDHVWFDAEYFVPLLIDCWMEEMRLQLNVTASITSALELEDEAQGVHVHTVSYGSIKDSLFDYGIFHGGTGVWTPIIAQLEKLGFNASHLFAAPYDWRRGPGYWKQHDWPRLKTFLEEKVREFARPAIVMAVSQGSPFFAGFLHHAGVDVAWKKEHLASFFSFSGVFGGTVGGLGLAMWGDARPLGRSHAAYDLKVDFASRESLRDLLRGWGGVSMLLPRIHADTAFIQLPPNFKGNVTWDNLDEALGRVSTEFAALYELSLYYPISGHPGVKTHCFFGSALRSPAQYVYRSTPMNASESKSLMDQGLEAAEQLGRGKKPDLMSLLGGIDKLAEEFIEPASNHTAPLVPAGPPGSVEWWDSVGQLLSYRQPDELVTTDGDGLVPRESLAICEAWAQAEDPSLAAEIHEVKGRSHGSELFDPEVLLAMRASVAKVAGVKNPDDRSTPFGKPSRMDRDMARPLEEFIQIVGPDVARWDCRTWAMQYFSDGDLHGCSGKLILASSGCQDPGCRQAFTRDPETLSRRCPETCGGRLPKHGLDLPRPLEEFEAILGPQVASWSCQQWTNLYDDVLDAGCAGDAVMKAKNCDEGCRSAFRGDRSFMQRRCPATCQNNGTDLPQPLKQFEHAVGPEVASWDCPKWVKLYHVPDCAADQILSSPSCDEGCHRAFADDPFFLFRRCPETCTRGRNADSMQLAQSVPAKGDRDAHVMASKGGHAAPWDPWALGKWLPLLLLPFPFLLAARNLRGRPPAAAGEAGTPLHDAGEFSEFEGRAPVRSWWPLGSLGTRPAAAREVELQGHSAP</sequence>
<dbReference type="AlphaFoldDB" id="A0A812K0N1"/>
<keyword evidence="2" id="KW-1185">Reference proteome</keyword>
<reference evidence="1" key="1">
    <citation type="submission" date="2021-02" db="EMBL/GenBank/DDBJ databases">
        <authorList>
            <person name="Dougan E. K."/>
            <person name="Rhodes N."/>
            <person name="Thang M."/>
            <person name="Chan C."/>
        </authorList>
    </citation>
    <scope>NUCLEOTIDE SEQUENCE</scope>
</reference>
<name>A0A812K0N1_9DINO</name>
<dbReference type="SUPFAM" id="SSF53474">
    <property type="entry name" value="alpha/beta-Hydrolases"/>
    <property type="match status" value="1"/>
</dbReference>
<protein>
    <submittedName>
        <fullName evidence="1">PLA2G15 protein</fullName>
    </submittedName>
</protein>
<accession>A0A812K0N1</accession>